<proteinExistence type="predicted"/>
<feature type="region of interest" description="Disordered" evidence="1">
    <location>
        <begin position="1"/>
        <end position="95"/>
    </location>
</feature>
<evidence type="ECO:0000256" key="1">
    <source>
        <dbReference type="SAM" id="MobiDB-lite"/>
    </source>
</evidence>
<gene>
    <name evidence="2" type="ORF">TGCAST_290710</name>
</gene>
<dbReference type="VEuPathDB" id="ToxoDB:TGCAST_290710"/>
<feature type="compositionally biased region" description="Basic residues" evidence="1">
    <location>
        <begin position="61"/>
        <end position="76"/>
    </location>
</feature>
<reference evidence="2 3" key="1">
    <citation type="submission" date="2017-10" db="EMBL/GenBank/DDBJ databases">
        <authorList>
            <person name="Sibley D."/>
            <person name="Venepally P."/>
            <person name="Karamycheva S."/>
            <person name="Hadjithomas M."/>
            <person name="Khan A."/>
            <person name="Brunk B."/>
            <person name="Roos D."/>
            <person name="Caler E."/>
            <person name="Lorenzi H."/>
        </authorList>
    </citation>
    <scope>NUCLEOTIDE SEQUENCE [LARGE SCALE GENOMIC DNA]</scope>
    <source>
        <strain evidence="2 3">CAST</strain>
    </source>
</reference>
<evidence type="ECO:0000313" key="3">
    <source>
        <dbReference type="Proteomes" id="UP000284452"/>
    </source>
</evidence>
<organism evidence="2 3">
    <name type="scientific">Toxoplasma gondii CAST</name>
    <dbReference type="NCBI Taxonomy" id="943122"/>
    <lineage>
        <taxon>Eukaryota</taxon>
        <taxon>Sar</taxon>
        <taxon>Alveolata</taxon>
        <taxon>Apicomplexa</taxon>
        <taxon>Conoidasida</taxon>
        <taxon>Coccidia</taxon>
        <taxon>Eucoccidiorida</taxon>
        <taxon>Eimeriorina</taxon>
        <taxon>Sarcocystidae</taxon>
        <taxon>Toxoplasma</taxon>
    </lineage>
</organism>
<dbReference type="SMR" id="A0A3R8ATG8"/>
<accession>A0A3R8ATG8</accession>
<feature type="compositionally biased region" description="Basic and acidic residues" evidence="1">
    <location>
        <begin position="77"/>
        <end position="93"/>
    </location>
</feature>
<name>A0A3R8ATG8_TOXGO</name>
<dbReference type="EMBL" id="AHIV02000546">
    <property type="protein sequence ID" value="RQX73661.1"/>
    <property type="molecule type" value="Genomic_DNA"/>
</dbReference>
<dbReference type="AlphaFoldDB" id="A0A3R8ATG8"/>
<comment type="caution">
    <text evidence="2">The sequence shown here is derived from an EMBL/GenBank/DDBJ whole genome shotgun (WGS) entry which is preliminary data.</text>
</comment>
<dbReference type="Proteomes" id="UP000284452">
    <property type="component" value="Unassembled WGS sequence"/>
</dbReference>
<sequence length="236" mass="26814">MPSSSSEDAQGGNRFECVSNSTSPRRKNATKDEAACLQPRRSAVSGPREDVLCIRTTPQPHVRRGKSGPGRRKRMRFGRERERRDKKRGEGERKRTRFPFLRLHIEGGNANSRRPLCFPSRHSLLRNHYGSLSMAFRKVSPPKAPMSVFEARSSFLDLEQCARAAGPQRWEAECQGVRQRALQAAADVMSRECGAYGDSFFQCYRHGFRLEACQGEKATMQLLRCQRMVADRLVPL</sequence>
<protein>
    <submittedName>
        <fullName evidence="2">Uncharacterized protein</fullName>
    </submittedName>
</protein>
<evidence type="ECO:0000313" key="2">
    <source>
        <dbReference type="EMBL" id="RQX73661.1"/>
    </source>
</evidence>